<reference evidence="9 10" key="1">
    <citation type="journal article" date="2014" name="Am. J. Bot.">
        <title>Genome assembly and annotation for red clover (Trifolium pratense; Fabaceae).</title>
        <authorList>
            <person name="Istvanek J."/>
            <person name="Jaros M."/>
            <person name="Krenek A."/>
            <person name="Repkova J."/>
        </authorList>
    </citation>
    <scope>NUCLEOTIDE SEQUENCE [LARGE SCALE GENOMIC DNA]</scope>
    <source>
        <strain evidence="10">cv. Tatra</strain>
        <tissue evidence="9">Young leaves</tissue>
    </source>
</reference>
<comment type="subcellular location">
    <subcellularLocation>
        <location evidence="1">Nucleus</location>
    </subcellularLocation>
</comment>
<accession>A0A2K3JV13</accession>
<dbReference type="InterPro" id="IPR011990">
    <property type="entry name" value="TPR-like_helical_dom_sf"/>
</dbReference>
<comment type="similarity">
    <text evidence="2">Belongs to the crooked-neck family.</text>
</comment>
<comment type="caution">
    <text evidence="9">The sequence shown here is derived from an EMBL/GenBank/DDBJ whole genome shotgun (WGS) entry which is preliminary data.</text>
</comment>
<keyword evidence="5" id="KW-0677">Repeat</keyword>
<feature type="domain" description="Pre-mRNA-splicing factor Syf1-like N-terminal HAT-repeats" evidence="8">
    <location>
        <begin position="66"/>
        <end position="117"/>
    </location>
</feature>
<dbReference type="GO" id="GO:0071011">
    <property type="term" value="C:precatalytic spliceosome"/>
    <property type="evidence" value="ECO:0007669"/>
    <property type="project" value="TreeGrafter"/>
</dbReference>
<evidence type="ECO:0000256" key="5">
    <source>
        <dbReference type="ARBA" id="ARBA00022737"/>
    </source>
</evidence>
<reference evidence="9 10" key="2">
    <citation type="journal article" date="2017" name="Front. Plant Sci.">
        <title>Gene Classification and Mining of Molecular Markers Useful in Red Clover (Trifolium pratense) Breeding.</title>
        <authorList>
            <person name="Istvanek J."/>
            <person name="Dluhosova J."/>
            <person name="Dluhos P."/>
            <person name="Patkova L."/>
            <person name="Nedelnik J."/>
            <person name="Repkova J."/>
        </authorList>
    </citation>
    <scope>NUCLEOTIDE SEQUENCE [LARGE SCALE GENOMIC DNA]</scope>
    <source>
        <strain evidence="10">cv. Tatra</strain>
        <tissue evidence="9">Young leaves</tissue>
    </source>
</reference>
<dbReference type="GO" id="GO:0000974">
    <property type="term" value="C:Prp19 complex"/>
    <property type="evidence" value="ECO:0007669"/>
    <property type="project" value="TreeGrafter"/>
</dbReference>
<keyword evidence="7" id="KW-0539">Nucleus</keyword>
<dbReference type="SMART" id="SM00386">
    <property type="entry name" value="HAT"/>
    <property type="match status" value="2"/>
</dbReference>
<dbReference type="InterPro" id="IPR055433">
    <property type="entry name" value="HAT_Syf1-like_N"/>
</dbReference>
<evidence type="ECO:0000259" key="8">
    <source>
        <dbReference type="Pfam" id="PF23233"/>
    </source>
</evidence>
<dbReference type="InterPro" id="IPR003107">
    <property type="entry name" value="HAT"/>
</dbReference>
<dbReference type="GO" id="GO:0071014">
    <property type="term" value="C:post-mRNA release spliceosomal complex"/>
    <property type="evidence" value="ECO:0007669"/>
    <property type="project" value="TreeGrafter"/>
</dbReference>
<organism evidence="9 10">
    <name type="scientific">Trifolium pratense</name>
    <name type="common">Red clover</name>
    <dbReference type="NCBI Taxonomy" id="57577"/>
    <lineage>
        <taxon>Eukaryota</taxon>
        <taxon>Viridiplantae</taxon>
        <taxon>Streptophyta</taxon>
        <taxon>Embryophyta</taxon>
        <taxon>Tracheophyta</taxon>
        <taxon>Spermatophyta</taxon>
        <taxon>Magnoliopsida</taxon>
        <taxon>eudicotyledons</taxon>
        <taxon>Gunneridae</taxon>
        <taxon>Pentapetalae</taxon>
        <taxon>rosids</taxon>
        <taxon>fabids</taxon>
        <taxon>Fabales</taxon>
        <taxon>Fabaceae</taxon>
        <taxon>Papilionoideae</taxon>
        <taxon>50 kb inversion clade</taxon>
        <taxon>NPAAA clade</taxon>
        <taxon>Hologalegina</taxon>
        <taxon>IRL clade</taxon>
        <taxon>Trifolieae</taxon>
        <taxon>Trifolium</taxon>
    </lineage>
</organism>
<dbReference type="Gene3D" id="1.25.40.10">
    <property type="entry name" value="Tetratricopeptide repeat domain"/>
    <property type="match status" value="1"/>
</dbReference>
<evidence type="ECO:0000256" key="4">
    <source>
        <dbReference type="ARBA" id="ARBA00022728"/>
    </source>
</evidence>
<sequence>APKNTKLGFQDSVFPPPIDKITDQMELDEYRLRKRKQFEDLIRRDRRNISVWVKYAEYAEFEMKNNFIDHASSVWECAVTLLPQVDKLWFKYVHMEEMDGNVTRTRGVFERWMEWMPW</sequence>
<keyword evidence="3" id="KW-0507">mRNA processing</keyword>
<evidence type="ECO:0000256" key="1">
    <source>
        <dbReference type="ARBA" id="ARBA00004123"/>
    </source>
</evidence>
<evidence type="ECO:0000256" key="3">
    <source>
        <dbReference type="ARBA" id="ARBA00022664"/>
    </source>
</evidence>
<gene>
    <name evidence="9" type="ORF">L195_g058920</name>
</gene>
<dbReference type="InterPro" id="IPR045075">
    <property type="entry name" value="Syf1-like"/>
</dbReference>
<evidence type="ECO:0000256" key="7">
    <source>
        <dbReference type="ARBA" id="ARBA00023242"/>
    </source>
</evidence>
<name>A0A2K3JV13_TRIPR</name>
<evidence type="ECO:0000256" key="2">
    <source>
        <dbReference type="ARBA" id="ARBA00008644"/>
    </source>
</evidence>
<evidence type="ECO:0000256" key="6">
    <source>
        <dbReference type="ARBA" id="ARBA00023187"/>
    </source>
</evidence>
<protein>
    <submittedName>
        <fullName evidence="9">Crooked neck 1-like protein</fullName>
    </submittedName>
</protein>
<dbReference type="GO" id="GO:0071007">
    <property type="term" value="C:U2-type catalytic step 2 spliceosome"/>
    <property type="evidence" value="ECO:0007669"/>
    <property type="project" value="TreeGrafter"/>
</dbReference>
<dbReference type="AlphaFoldDB" id="A0A2K3JV13"/>
<dbReference type="EMBL" id="ASHM01125434">
    <property type="protein sequence ID" value="PNX57893.1"/>
    <property type="molecule type" value="Genomic_DNA"/>
</dbReference>
<feature type="non-terminal residue" evidence="9">
    <location>
        <position position="1"/>
    </location>
</feature>
<evidence type="ECO:0000313" key="9">
    <source>
        <dbReference type="EMBL" id="PNX57893.1"/>
    </source>
</evidence>
<dbReference type="Proteomes" id="UP000236291">
    <property type="component" value="Unassembled WGS sequence"/>
</dbReference>
<dbReference type="STRING" id="57577.A0A2K3JV13"/>
<dbReference type="PANTHER" id="PTHR11246">
    <property type="entry name" value="PRE-MRNA SPLICING FACTOR"/>
    <property type="match status" value="1"/>
</dbReference>
<dbReference type="GO" id="GO:0000245">
    <property type="term" value="P:spliceosomal complex assembly"/>
    <property type="evidence" value="ECO:0007669"/>
    <property type="project" value="TreeGrafter"/>
</dbReference>
<evidence type="ECO:0000313" key="10">
    <source>
        <dbReference type="Proteomes" id="UP000236291"/>
    </source>
</evidence>
<keyword evidence="6" id="KW-0508">mRNA splicing</keyword>
<dbReference type="SUPFAM" id="SSF48452">
    <property type="entry name" value="TPR-like"/>
    <property type="match status" value="1"/>
</dbReference>
<proteinExistence type="inferred from homology"/>
<keyword evidence="4" id="KW-0747">Spliceosome</keyword>
<dbReference type="PANTHER" id="PTHR11246:SF3">
    <property type="entry name" value="CROOKED NECK-LIKE PROTEIN 1"/>
    <property type="match status" value="1"/>
</dbReference>
<dbReference type="Pfam" id="PF23233">
    <property type="entry name" value="HAT_Syf1_CNRKL1_N"/>
    <property type="match status" value="1"/>
</dbReference>